<evidence type="ECO:0000256" key="1">
    <source>
        <dbReference type="SAM" id="Phobius"/>
    </source>
</evidence>
<evidence type="ECO:0000313" key="4">
    <source>
        <dbReference type="Proteomes" id="UP000228755"/>
    </source>
</evidence>
<keyword evidence="1" id="KW-1133">Transmembrane helix</keyword>
<feature type="domain" description="YdbS-like PH" evidence="2">
    <location>
        <begin position="301"/>
        <end position="359"/>
    </location>
</feature>
<dbReference type="OrthoDB" id="3190163at2"/>
<dbReference type="EMBL" id="PGLQ01000010">
    <property type="protein sequence ID" value="PJM78364.1"/>
    <property type="molecule type" value="Genomic_DNA"/>
</dbReference>
<feature type="transmembrane region" description="Helical" evidence="1">
    <location>
        <begin position="226"/>
        <end position="247"/>
    </location>
</feature>
<keyword evidence="1" id="KW-0472">Membrane</keyword>
<name>A0A2M9HNG2_9BIFI</name>
<dbReference type="Proteomes" id="UP000228755">
    <property type="component" value="Unassembled WGS sequence"/>
</dbReference>
<protein>
    <recommendedName>
        <fullName evidence="2">YdbS-like PH domain-containing protein</fullName>
    </recommendedName>
</protein>
<sequence>MAGGQYSASVGNSGPADGQSNGRPITGWRMLHPAGLIVAMVSSVRGIIGLFITFLVILRRELSGTIIVLALASAIVAALIPPIIEWSTTRYQLGSDNLSFTSGLLFRKHRTISYGSIHTISSSSPVYLQPFGVVQLTVSAAGAADADIRLTAVPAVLQLELEQLRARARTAQASTMQSRTTVASSIRNATYDPAYTAGPIACVGKSAPSADSRGQAPVFRASVKDILLSAVTDLGFLAAAFVIYGFIQQVQEILPKSMVRRAEQSVGDALTGGVLSVVMLVLVCVMTLMMVSIVTSLLRFYGFEVWRRGDDLVVVRGLFTRRTSTIPVSRIQTVMVRQSLLRRPFGLCSVGVGLSSSDSGAHDENSISAARILPVISTRQVYTVLHDMLPEWDVREPGSAHGPAIRHTGRGLLRYYLTMPVILTLALMALVWLGSNAAAATAWRASLALPGLGWPWWLLFVPLSCGLWLVACRWLKYREEGYAIPDERLRNVEQEPPYEISHEPVPQALGVSSSPDAASASVPDIAALPHRIVVSGASTLNTFVMITRRSRVQSFKQSTTLWREPRGIFSVRMLLFVMNGISELRFLFLDREDADVLARWFDGQ</sequence>
<dbReference type="PANTHER" id="PTHR34473:SF2">
    <property type="entry name" value="UPF0699 TRANSMEMBRANE PROTEIN YDBT"/>
    <property type="match status" value="1"/>
</dbReference>
<dbReference type="RefSeq" id="WP_100497165.1">
    <property type="nucleotide sequence ID" value="NZ_PGLQ01000010.1"/>
</dbReference>
<keyword evidence="4" id="KW-1185">Reference proteome</keyword>
<dbReference type="AlphaFoldDB" id="A0A2M9HNG2"/>
<reference evidence="3 4" key="1">
    <citation type="submission" date="2017-11" db="EMBL/GenBank/DDBJ databases">
        <title>Draft genome sequences of strains TRE 1, TRE D, TRE H and TRI 7, isolated from tamarins, belonging to four potential novel Bifidobacterium species.</title>
        <authorList>
            <person name="Mattarelli P."/>
            <person name="Modesto M."/>
            <person name="Bonetti A."/>
            <person name="Puglisi E."/>
            <person name="Morelli L."/>
        </authorList>
    </citation>
    <scope>NUCLEOTIDE SEQUENCE [LARGE SCALE GENOMIC DNA]</scope>
    <source>
        <strain evidence="4">TRED</strain>
    </source>
</reference>
<feature type="transmembrane region" description="Helical" evidence="1">
    <location>
        <begin position="274"/>
        <end position="298"/>
    </location>
</feature>
<keyword evidence="1" id="KW-0812">Transmembrane</keyword>
<dbReference type="InterPro" id="IPR005182">
    <property type="entry name" value="YdbS-like_PH"/>
</dbReference>
<feature type="transmembrane region" description="Helical" evidence="1">
    <location>
        <begin position="36"/>
        <end position="58"/>
    </location>
</feature>
<dbReference type="PANTHER" id="PTHR34473">
    <property type="entry name" value="UPF0699 TRANSMEMBRANE PROTEIN YDBS"/>
    <property type="match status" value="1"/>
</dbReference>
<gene>
    <name evidence="3" type="ORF">CUU80_09875</name>
</gene>
<evidence type="ECO:0000259" key="2">
    <source>
        <dbReference type="Pfam" id="PF03703"/>
    </source>
</evidence>
<feature type="transmembrane region" description="Helical" evidence="1">
    <location>
        <begin position="415"/>
        <end position="434"/>
    </location>
</feature>
<comment type="caution">
    <text evidence="3">The sequence shown here is derived from an EMBL/GenBank/DDBJ whole genome shotgun (WGS) entry which is preliminary data.</text>
</comment>
<evidence type="ECO:0000313" key="3">
    <source>
        <dbReference type="EMBL" id="PJM78364.1"/>
    </source>
</evidence>
<organism evidence="3 4">
    <name type="scientific">Bifidobacterium scaligerum</name>
    <dbReference type="NCBI Taxonomy" id="2052656"/>
    <lineage>
        <taxon>Bacteria</taxon>
        <taxon>Bacillati</taxon>
        <taxon>Actinomycetota</taxon>
        <taxon>Actinomycetes</taxon>
        <taxon>Bifidobacteriales</taxon>
        <taxon>Bifidobacteriaceae</taxon>
        <taxon>Bifidobacterium</taxon>
    </lineage>
</organism>
<feature type="transmembrane region" description="Helical" evidence="1">
    <location>
        <begin position="64"/>
        <end position="84"/>
    </location>
</feature>
<dbReference type="Pfam" id="PF03703">
    <property type="entry name" value="bPH_2"/>
    <property type="match status" value="2"/>
</dbReference>
<accession>A0A2M9HNG2</accession>
<proteinExistence type="predicted"/>
<feature type="transmembrane region" description="Helical" evidence="1">
    <location>
        <begin position="454"/>
        <end position="475"/>
    </location>
</feature>
<feature type="domain" description="YdbS-like PH" evidence="2">
    <location>
        <begin position="86"/>
        <end position="159"/>
    </location>
</feature>